<accession>A0A9P1KGA2</accession>
<keyword evidence="2" id="KW-1185">Reference proteome</keyword>
<proteinExistence type="predicted"/>
<reference evidence="1 2" key="1">
    <citation type="submission" date="2014-02" db="EMBL/GenBank/DDBJ databases">
        <authorList>
            <person name="Genoscope - CEA"/>
        </authorList>
    </citation>
    <scope>NUCLEOTIDE SEQUENCE [LARGE SCALE GENOMIC DNA]</scope>
    <source>
        <strain evidence="1 2">PCC 8005</strain>
    </source>
</reference>
<dbReference type="Proteomes" id="UP000032946">
    <property type="component" value="Chromosome"/>
</dbReference>
<evidence type="ECO:0008006" key="3">
    <source>
        <dbReference type="Google" id="ProtNLM"/>
    </source>
</evidence>
<name>A0A9P1KGA2_9CYAN</name>
<protein>
    <recommendedName>
        <fullName evidence="3">DUF3146 family protein</fullName>
    </recommendedName>
</protein>
<gene>
    <name evidence="1" type="ORF">ARTHRO_40747</name>
</gene>
<sequence>MTNVQNLNFLHYPRRLPVTHARDPLPETNAHIRITRQSWQSGILEGDVSAGDYVWQFQWRFRQRKSLVIRPSQGRALIQEPLGRFLEKWDYKLEPGGDYSFTIRAKF</sequence>
<dbReference type="InterPro" id="IPR021492">
    <property type="entry name" value="DUF3146"/>
</dbReference>
<dbReference type="EMBL" id="FO818640">
    <property type="protein sequence ID" value="CDM96338.1"/>
    <property type="molecule type" value="Genomic_DNA"/>
</dbReference>
<organism evidence="1 2">
    <name type="scientific">Limnospira indica PCC 8005</name>
    <dbReference type="NCBI Taxonomy" id="376219"/>
    <lineage>
        <taxon>Bacteria</taxon>
        <taxon>Bacillati</taxon>
        <taxon>Cyanobacteriota</taxon>
        <taxon>Cyanophyceae</taxon>
        <taxon>Oscillatoriophycideae</taxon>
        <taxon>Oscillatoriales</taxon>
        <taxon>Sirenicapillariaceae</taxon>
        <taxon>Limnospira</taxon>
    </lineage>
</organism>
<evidence type="ECO:0000313" key="2">
    <source>
        <dbReference type="Proteomes" id="UP000032946"/>
    </source>
</evidence>
<dbReference type="Pfam" id="PF11344">
    <property type="entry name" value="DUF3146"/>
    <property type="match status" value="1"/>
</dbReference>
<evidence type="ECO:0000313" key="1">
    <source>
        <dbReference type="EMBL" id="CDM96338.1"/>
    </source>
</evidence>
<dbReference type="AlphaFoldDB" id="A0A9P1KGA2"/>